<evidence type="ECO:0000256" key="1">
    <source>
        <dbReference type="ARBA" id="ARBA00004236"/>
    </source>
</evidence>
<keyword evidence="2" id="KW-1003">Cell membrane</keyword>
<dbReference type="InterPro" id="IPR026461">
    <property type="entry name" value="Trfase_2_rSAM/seldom_assoc"/>
</dbReference>
<evidence type="ECO:0000256" key="4">
    <source>
        <dbReference type="ARBA" id="ARBA00022679"/>
    </source>
</evidence>
<accession>A0ABW5X3V6</accession>
<dbReference type="PANTHER" id="PTHR43646">
    <property type="entry name" value="GLYCOSYLTRANSFERASE"/>
    <property type="match status" value="1"/>
</dbReference>
<feature type="domain" description="Glycosyltransferase 2-like" evidence="6">
    <location>
        <begin position="4"/>
        <end position="128"/>
    </location>
</feature>
<dbReference type="SUPFAM" id="SSF53448">
    <property type="entry name" value="Nucleotide-diphospho-sugar transferases"/>
    <property type="match status" value="1"/>
</dbReference>
<dbReference type="Pfam" id="PF00535">
    <property type="entry name" value="Glycos_transf_2"/>
    <property type="match status" value="1"/>
</dbReference>
<dbReference type="InterPro" id="IPR029044">
    <property type="entry name" value="Nucleotide-diphossugar_trans"/>
</dbReference>
<keyword evidence="8" id="KW-1185">Reference proteome</keyword>
<proteinExistence type="predicted"/>
<evidence type="ECO:0000256" key="2">
    <source>
        <dbReference type="ARBA" id="ARBA00022475"/>
    </source>
</evidence>
<evidence type="ECO:0000256" key="5">
    <source>
        <dbReference type="ARBA" id="ARBA00023136"/>
    </source>
</evidence>
<comment type="caution">
    <text evidence="7">The sequence shown here is derived from an EMBL/GenBank/DDBJ whole genome shotgun (WGS) entry which is preliminary data.</text>
</comment>
<evidence type="ECO:0000256" key="3">
    <source>
        <dbReference type="ARBA" id="ARBA00022676"/>
    </source>
</evidence>
<organism evidence="7 8">
    <name type="scientific">Christiangramia antarctica</name>
    <dbReference type="NCBI Taxonomy" id="2058158"/>
    <lineage>
        <taxon>Bacteria</taxon>
        <taxon>Pseudomonadati</taxon>
        <taxon>Bacteroidota</taxon>
        <taxon>Flavobacteriia</taxon>
        <taxon>Flavobacteriales</taxon>
        <taxon>Flavobacteriaceae</taxon>
        <taxon>Christiangramia</taxon>
    </lineage>
</organism>
<dbReference type="RefSeq" id="WP_251742892.1">
    <property type="nucleotide sequence ID" value="NZ_JBHUOJ010000008.1"/>
</dbReference>
<dbReference type="CDD" id="cd02522">
    <property type="entry name" value="GT_2_like_a"/>
    <property type="match status" value="1"/>
</dbReference>
<comment type="subcellular location">
    <subcellularLocation>
        <location evidence="1">Cell membrane</location>
    </subcellularLocation>
</comment>
<reference evidence="8" key="1">
    <citation type="journal article" date="2019" name="Int. J. Syst. Evol. Microbiol.">
        <title>The Global Catalogue of Microorganisms (GCM) 10K type strain sequencing project: providing services to taxonomists for standard genome sequencing and annotation.</title>
        <authorList>
            <consortium name="The Broad Institute Genomics Platform"/>
            <consortium name="The Broad Institute Genome Sequencing Center for Infectious Disease"/>
            <person name="Wu L."/>
            <person name="Ma J."/>
        </authorList>
    </citation>
    <scope>NUCLEOTIDE SEQUENCE [LARGE SCALE GENOMIC DNA]</scope>
    <source>
        <strain evidence="8">KCTC 52925</strain>
    </source>
</reference>
<dbReference type="NCBIfam" id="TIGR04283">
    <property type="entry name" value="glyco_like_mftF"/>
    <property type="match status" value="1"/>
</dbReference>
<name>A0ABW5X3V6_9FLAO</name>
<dbReference type="Proteomes" id="UP001597438">
    <property type="component" value="Unassembled WGS sequence"/>
</dbReference>
<dbReference type="PANTHER" id="PTHR43646:SF2">
    <property type="entry name" value="GLYCOSYLTRANSFERASE 2-LIKE DOMAIN-CONTAINING PROTEIN"/>
    <property type="match status" value="1"/>
</dbReference>
<evidence type="ECO:0000313" key="8">
    <source>
        <dbReference type="Proteomes" id="UP001597438"/>
    </source>
</evidence>
<sequence length="225" mass="26021">MKISIIIPALNEEGYLEKTLSHTLKLKGNFEIIVVDGGSTDHTQAIAEGFNPVQTLVAGKGRANQMNHGALHAKGEIFLFLHADTVLPQNVYQEITGQLRKPGHIGGSFRLRFDKYHPFLNLYSWCSRFNLEYFTYGDHAIFVKKEIYNLIGGFKSIPFMEDIEIQKRLRKKGKFKKLKSYVLTSGRRFEKNGIKYQLLLDVFLIFLYNFRVAPRTLKRFYKDHA</sequence>
<dbReference type="EMBL" id="JBHUOJ010000008">
    <property type="protein sequence ID" value="MFD2832514.1"/>
    <property type="molecule type" value="Genomic_DNA"/>
</dbReference>
<keyword evidence="4" id="KW-0808">Transferase</keyword>
<dbReference type="InterPro" id="IPR001173">
    <property type="entry name" value="Glyco_trans_2-like"/>
</dbReference>
<evidence type="ECO:0000259" key="6">
    <source>
        <dbReference type="Pfam" id="PF00535"/>
    </source>
</evidence>
<dbReference type="Gene3D" id="3.90.550.10">
    <property type="entry name" value="Spore Coat Polysaccharide Biosynthesis Protein SpsA, Chain A"/>
    <property type="match status" value="1"/>
</dbReference>
<evidence type="ECO:0000313" key="7">
    <source>
        <dbReference type="EMBL" id="MFD2832514.1"/>
    </source>
</evidence>
<keyword evidence="5" id="KW-0472">Membrane</keyword>
<keyword evidence="3" id="KW-0328">Glycosyltransferase</keyword>
<gene>
    <name evidence="7" type="ORF">ACFSYS_04385</name>
</gene>
<protein>
    <submittedName>
        <fullName evidence="7">TIGR04283 family arsenosugar biosynthesis glycosyltransferase</fullName>
    </submittedName>
</protein>